<gene>
    <name evidence="4" type="ORF">UFOVP1010_16</name>
    <name evidence="5" type="ORF">UFOVP1359_4</name>
    <name evidence="2" type="ORF">UFOVP838_39</name>
    <name evidence="3" type="ORF">UFOVP932_28</name>
</gene>
<sequence>MTNLTVFSAAQLPTASTIQGLRSLQTNSVASGTTILKMDKTGYWVFGADSTDIDPETEWAINPNEFLHGYIAWGEGVVLGEKMVSVSHPLPELDPAPSGARKGWETQLGMSLQALNGEDAGLAVRYTATSVGGRNAIQKIANAIADQLEADPSKPVAVVTLGKETYQHKQYGKIFTPVMTVVRWVGMDGAAEEPEAVAEAAVEEKAPARRRRRD</sequence>
<feature type="region of interest" description="Disordered" evidence="1">
    <location>
        <begin position="193"/>
        <end position="214"/>
    </location>
</feature>
<reference evidence="5" key="1">
    <citation type="submission" date="2020-05" db="EMBL/GenBank/DDBJ databases">
        <authorList>
            <person name="Chiriac C."/>
            <person name="Salcher M."/>
            <person name="Ghai R."/>
            <person name="Kavagutti S V."/>
        </authorList>
    </citation>
    <scope>NUCLEOTIDE SEQUENCE</scope>
</reference>
<accession>A0A6J5S2H2</accession>
<organism evidence="5">
    <name type="scientific">uncultured Caudovirales phage</name>
    <dbReference type="NCBI Taxonomy" id="2100421"/>
    <lineage>
        <taxon>Viruses</taxon>
        <taxon>Duplodnaviria</taxon>
        <taxon>Heunggongvirae</taxon>
        <taxon>Uroviricota</taxon>
        <taxon>Caudoviricetes</taxon>
        <taxon>Peduoviridae</taxon>
        <taxon>Maltschvirus</taxon>
        <taxon>Maltschvirus maltsch</taxon>
    </lineage>
</organism>
<dbReference type="EMBL" id="LR797309">
    <property type="protein sequence ID" value="CAB4201876.1"/>
    <property type="molecule type" value="Genomic_DNA"/>
</dbReference>
<dbReference type="EMBL" id="LR796880">
    <property type="protein sequence ID" value="CAB4171773.1"/>
    <property type="molecule type" value="Genomic_DNA"/>
</dbReference>
<evidence type="ECO:0000313" key="4">
    <source>
        <dbReference type="EMBL" id="CAB4177599.1"/>
    </source>
</evidence>
<name>A0A6J5S2H2_9CAUD</name>
<dbReference type="EMBL" id="LR796955">
    <property type="protein sequence ID" value="CAB4177599.1"/>
    <property type="molecule type" value="Genomic_DNA"/>
</dbReference>
<evidence type="ECO:0000313" key="2">
    <source>
        <dbReference type="EMBL" id="CAB4166618.1"/>
    </source>
</evidence>
<evidence type="ECO:0000313" key="5">
    <source>
        <dbReference type="EMBL" id="CAB4201876.1"/>
    </source>
</evidence>
<dbReference type="EMBL" id="LR796792">
    <property type="protein sequence ID" value="CAB4166618.1"/>
    <property type="molecule type" value="Genomic_DNA"/>
</dbReference>
<evidence type="ECO:0000313" key="3">
    <source>
        <dbReference type="EMBL" id="CAB4171773.1"/>
    </source>
</evidence>
<evidence type="ECO:0000256" key="1">
    <source>
        <dbReference type="SAM" id="MobiDB-lite"/>
    </source>
</evidence>
<proteinExistence type="predicted"/>
<protein>
    <submittedName>
        <fullName evidence="5">Uncharacterized protein</fullName>
    </submittedName>
</protein>